<dbReference type="AlphaFoldDB" id="A0A1Y2EJR8"/>
<dbReference type="EMBL" id="MCFJ01000001">
    <property type="protein sequence ID" value="ORY71790.1"/>
    <property type="molecule type" value="Genomic_DNA"/>
</dbReference>
<dbReference type="InterPro" id="IPR016040">
    <property type="entry name" value="NAD(P)-bd_dom"/>
</dbReference>
<name>A0A1Y2EJR8_9PEZI</name>
<dbReference type="InParanoid" id="A0A1Y2EJR8"/>
<evidence type="ECO:0000256" key="3">
    <source>
        <dbReference type="ARBA" id="ARBA00022589"/>
    </source>
</evidence>
<dbReference type="RefSeq" id="XP_040721382.1">
    <property type="nucleotide sequence ID" value="XM_040859192.1"/>
</dbReference>
<dbReference type="Pfam" id="PF13460">
    <property type="entry name" value="NAD_binding_10"/>
    <property type="match status" value="1"/>
</dbReference>
<dbReference type="Gene3D" id="3.40.50.720">
    <property type="entry name" value="NAD(P)-binding Rossmann-like Domain"/>
    <property type="match status" value="1"/>
</dbReference>
<dbReference type="InterPro" id="IPR051604">
    <property type="entry name" value="Ergot_Alk_Oxidoreductase"/>
</dbReference>
<accession>A0A1Y2EJR8</accession>
<dbReference type="OrthoDB" id="9997102at2759"/>
<dbReference type="GO" id="GO:0016491">
    <property type="term" value="F:oxidoreductase activity"/>
    <property type="evidence" value="ECO:0007669"/>
    <property type="project" value="UniProtKB-KW"/>
</dbReference>
<dbReference type="STRING" id="1141098.A0A1Y2EJR8"/>
<evidence type="ECO:0000259" key="5">
    <source>
        <dbReference type="Pfam" id="PF13460"/>
    </source>
</evidence>
<comment type="pathway">
    <text evidence="1">Alkaloid biosynthesis; ergot alkaloid biosynthesis.</text>
</comment>
<organism evidence="6 7">
    <name type="scientific">Pseudomassariella vexata</name>
    <dbReference type="NCBI Taxonomy" id="1141098"/>
    <lineage>
        <taxon>Eukaryota</taxon>
        <taxon>Fungi</taxon>
        <taxon>Dikarya</taxon>
        <taxon>Ascomycota</taxon>
        <taxon>Pezizomycotina</taxon>
        <taxon>Sordariomycetes</taxon>
        <taxon>Xylariomycetidae</taxon>
        <taxon>Amphisphaeriales</taxon>
        <taxon>Pseudomassariaceae</taxon>
        <taxon>Pseudomassariella</taxon>
    </lineage>
</organism>
<evidence type="ECO:0000256" key="2">
    <source>
        <dbReference type="ARBA" id="ARBA00005372"/>
    </source>
</evidence>
<evidence type="ECO:0000313" key="7">
    <source>
        <dbReference type="Proteomes" id="UP000193689"/>
    </source>
</evidence>
<evidence type="ECO:0000256" key="4">
    <source>
        <dbReference type="ARBA" id="ARBA00023002"/>
    </source>
</evidence>
<dbReference type="PANTHER" id="PTHR43162">
    <property type="match status" value="1"/>
</dbReference>
<feature type="domain" description="NAD(P)-binding" evidence="5">
    <location>
        <begin position="17"/>
        <end position="192"/>
    </location>
</feature>
<dbReference type="NCBIfam" id="TIGR03649">
    <property type="entry name" value="ergot_EASG"/>
    <property type="match status" value="1"/>
</dbReference>
<dbReference type="UniPathway" id="UPA00327"/>
<comment type="similarity">
    <text evidence="2">Belongs to the fgaFS/easG family.</text>
</comment>
<comment type="caution">
    <text evidence="6">The sequence shown here is derived from an EMBL/GenBank/DDBJ whole genome shotgun (WGS) entry which is preliminary data.</text>
</comment>
<proteinExistence type="inferred from homology"/>
<dbReference type="GO" id="GO:0035835">
    <property type="term" value="P:indole alkaloid biosynthetic process"/>
    <property type="evidence" value="ECO:0007669"/>
    <property type="project" value="UniProtKB-UniPathway"/>
</dbReference>
<reference evidence="6 7" key="1">
    <citation type="submission" date="2016-07" db="EMBL/GenBank/DDBJ databases">
        <title>Pervasive Adenine N6-methylation of Active Genes in Fungi.</title>
        <authorList>
            <consortium name="DOE Joint Genome Institute"/>
            <person name="Mondo S.J."/>
            <person name="Dannebaum R.O."/>
            <person name="Kuo R.C."/>
            <person name="Labutti K."/>
            <person name="Haridas S."/>
            <person name="Kuo A."/>
            <person name="Salamov A."/>
            <person name="Ahrendt S.R."/>
            <person name="Lipzen A."/>
            <person name="Sullivan W."/>
            <person name="Andreopoulos W.B."/>
            <person name="Clum A."/>
            <person name="Lindquist E."/>
            <person name="Daum C."/>
            <person name="Ramamoorthy G.K."/>
            <person name="Gryganskyi A."/>
            <person name="Culley D."/>
            <person name="Magnuson J.K."/>
            <person name="James T.Y."/>
            <person name="O'Malley M.A."/>
            <person name="Stajich J.E."/>
            <person name="Spatafora J.W."/>
            <person name="Visel A."/>
            <person name="Grigoriev I.V."/>
        </authorList>
    </citation>
    <scope>NUCLEOTIDE SEQUENCE [LARGE SCALE GENOMIC DNA]</scope>
    <source>
        <strain evidence="6 7">CBS 129021</strain>
    </source>
</reference>
<dbReference type="PANTHER" id="PTHR43162:SF1">
    <property type="entry name" value="PRESTALK A DIFFERENTIATION PROTEIN A"/>
    <property type="match status" value="1"/>
</dbReference>
<keyword evidence="7" id="KW-1185">Reference proteome</keyword>
<dbReference type="GeneID" id="63775404"/>
<evidence type="ECO:0000256" key="1">
    <source>
        <dbReference type="ARBA" id="ARBA00005107"/>
    </source>
</evidence>
<dbReference type="InterPro" id="IPR036291">
    <property type="entry name" value="NAD(P)-bd_dom_sf"/>
</dbReference>
<dbReference type="Gene3D" id="3.90.25.10">
    <property type="entry name" value="UDP-galactose 4-epimerase, domain 1"/>
    <property type="match status" value="1"/>
</dbReference>
<dbReference type="SUPFAM" id="SSF51735">
    <property type="entry name" value="NAD(P)-binding Rossmann-fold domains"/>
    <property type="match status" value="1"/>
</dbReference>
<evidence type="ECO:0000313" key="6">
    <source>
        <dbReference type="EMBL" id="ORY71790.1"/>
    </source>
</evidence>
<keyword evidence="3" id="KW-0017">Alkaloid metabolism</keyword>
<dbReference type="InterPro" id="IPR019901">
    <property type="entry name" value="Ergot_alkaloid_biosynthesis"/>
</dbReference>
<protein>
    <recommendedName>
        <fullName evidence="5">NAD(P)-binding domain-containing protein</fullName>
    </recommendedName>
</protein>
<keyword evidence="4" id="KW-0560">Oxidoreductase</keyword>
<gene>
    <name evidence="6" type="ORF">BCR38DRAFT_418070</name>
</gene>
<sequence length="295" mass="32857">MASTRLQQCQGAVLLLGGTGKVASRIAPKLKAANIPLLIASRSGRAPEGYQAVKFEWLDRMTWETSLSAAPAVRAVFIVFQGFVDPSAMAKDFVDYARGLGVDRFVLLSQSPVDENGPAFGQIHRYLRELGDRGKIGWAVLRPTWFQQNFSELGYHIQSIKKENKIYSASGRGKIPWISCDDIAAVGYHCLTTSEPPNTDFLILGPELLGYDELADIFTQVLGRKIVHHNLTPEGLEQQYQKNGVSPEFANFLAELDKGIEIGAENRKNDVFFATMGYEPRKFRDFVKANQAVWQ</sequence>
<dbReference type="Proteomes" id="UP000193689">
    <property type="component" value="Unassembled WGS sequence"/>
</dbReference>